<dbReference type="Proteomes" id="UP000033640">
    <property type="component" value="Unassembled WGS sequence"/>
</dbReference>
<dbReference type="OrthoDB" id="5003028at2"/>
<feature type="transmembrane region" description="Helical" evidence="1">
    <location>
        <begin position="211"/>
        <end position="231"/>
    </location>
</feature>
<gene>
    <name evidence="2" type="ORF">RS83_02317</name>
</gene>
<sequence>MSEPTPDAQVHATVGRKLVRSPLVWGALLLAVAILATLAGDDLSFVPFLLMLVGGWCFGFAFVNATLRMTPSRAGVLLHAAVAILLGAAIAFVVEFGNDMLAPFPERIRAVAAALQLAAIPAAGWIWLGLLSRVTDALTRREAKKRPAPVPPEWEREENADGSRVRFPGIPLRMRVLTGAIVVIVVVFGLGGTLLLIAFDDIVLRMGARVAIILVGIVIALPVYAVFTAVLRRRTKACTVAFGNDELRLSVGDHTDVIRFRDLEHLLWRTRSDHARIEVRGAGVDRTIIAGLAKPPAGRTAELPVLPRRVFRRLELAGMTLTRSRRADVVTFQRP</sequence>
<name>A0A0F0LBA6_9MICO</name>
<keyword evidence="1" id="KW-0812">Transmembrane</keyword>
<protein>
    <submittedName>
        <fullName evidence="2">Uncharacterized protein</fullName>
    </submittedName>
</protein>
<dbReference type="EMBL" id="JYIW01000025">
    <property type="protein sequence ID" value="KJL28836.1"/>
    <property type="molecule type" value="Genomic_DNA"/>
</dbReference>
<evidence type="ECO:0000313" key="3">
    <source>
        <dbReference type="Proteomes" id="UP000033640"/>
    </source>
</evidence>
<dbReference type="RefSeq" id="WP_045279656.1">
    <property type="nucleotide sequence ID" value="NZ_JYIW01000025.1"/>
</dbReference>
<feature type="transmembrane region" description="Helical" evidence="1">
    <location>
        <begin position="108"/>
        <end position="131"/>
    </location>
</feature>
<evidence type="ECO:0000256" key="1">
    <source>
        <dbReference type="SAM" id="Phobius"/>
    </source>
</evidence>
<reference evidence="2 3" key="1">
    <citation type="submission" date="2015-02" db="EMBL/GenBank/DDBJ databases">
        <title>Draft genome sequences of ten Microbacterium spp. with emphasis on heavy metal contaminated environments.</title>
        <authorList>
            <person name="Corretto E."/>
        </authorList>
    </citation>
    <scope>NUCLEOTIDE SEQUENCE [LARGE SCALE GENOMIC DNA]</scope>
    <source>
        <strain evidence="2 3">BEL4b</strain>
    </source>
</reference>
<feature type="transmembrane region" description="Helical" evidence="1">
    <location>
        <begin position="76"/>
        <end position="96"/>
    </location>
</feature>
<keyword evidence="1" id="KW-1133">Transmembrane helix</keyword>
<feature type="transmembrane region" description="Helical" evidence="1">
    <location>
        <begin position="45"/>
        <end position="64"/>
    </location>
</feature>
<feature type="transmembrane region" description="Helical" evidence="1">
    <location>
        <begin position="176"/>
        <end position="199"/>
    </location>
</feature>
<organism evidence="2 3">
    <name type="scientific">Microbacterium oxydans</name>
    <dbReference type="NCBI Taxonomy" id="82380"/>
    <lineage>
        <taxon>Bacteria</taxon>
        <taxon>Bacillati</taxon>
        <taxon>Actinomycetota</taxon>
        <taxon>Actinomycetes</taxon>
        <taxon>Micrococcales</taxon>
        <taxon>Microbacteriaceae</taxon>
        <taxon>Microbacterium</taxon>
    </lineage>
</organism>
<keyword evidence="1" id="KW-0472">Membrane</keyword>
<comment type="caution">
    <text evidence="2">The sequence shown here is derived from an EMBL/GenBank/DDBJ whole genome shotgun (WGS) entry which is preliminary data.</text>
</comment>
<accession>A0A0F0LBA6</accession>
<feature type="transmembrane region" description="Helical" evidence="1">
    <location>
        <begin position="21"/>
        <end position="39"/>
    </location>
</feature>
<dbReference type="AlphaFoldDB" id="A0A0F0LBA6"/>
<evidence type="ECO:0000313" key="2">
    <source>
        <dbReference type="EMBL" id="KJL28836.1"/>
    </source>
</evidence>
<proteinExistence type="predicted"/>
<dbReference type="PATRIC" id="fig|82380.11.peg.2354"/>